<dbReference type="PANTHER" id="PTHR11255:SF80">
    <property type="entry name" value="EYE-SPECIFIC DIACYLGLYCEROL KINASE"/>
    <property type="match status" value="1"/>
</dbReference>
<feature type="domain" description="DAGKc" evidence="1">
    <location>
        <begin position="45"/>
        <end position="126"/>
    </location>
</feature>
<dbReference type="Gene3D" id="3.40.50.10330">
    <property type="entry name" value="Probable inorganic polyphosphate/atp-NAD kinase, domain 1"/>
    <property type="match status" value="1"/>
</dbReference>
<dbReference type="GO" id="GO:0016020">
    <property type="term" value="C:membrane"/>
    <property type="evidence" value="ECO:0007669"/>
    <property type="project" value="TreeGrafter"/>
</dbReference>
<dbReference type="InterPro" id="IPR001206">
    <property type="entry name" value="Diacylglycerol_kinase_cat_dom"/>
</dbReference>
<comment type="caution">
    <text evidence="2">The sequence shown here is derived from an EMBL/GenBank/DDBJ whole genome shotgun (WGS) entry which is preliminary data.</text>
</comment>
<dbReference type="Proteomes" id="UP000525078">
    <property type="component" value="Unassembled WGS sequence"/>
</dbReference>
<dbReference type="PANTHER" id="PTHR11255">
    <property type="entry name" value="DIACYLGLYCEROL KINASE"/>
    <property type="match status" value="1"/>
</dbReference>
<accession>A0A7J6FX69</accession>
<evidence type="ECO:0000259" key="1">
    <source>
        <dbReference type="PROSITE" id="PS50146"/>
    </source>
</evidence>
<sequence length="175" mass="19370">MSRLVEALQYDGAQLLQLVRFVQGQDDEWSIGRGERVELQQSRSVAGGDGTVGWVLECLVEPNKESRNPISPIGIIPPGIENDLSRSFGWGGSFPFAWKSAIKKTLNKATTGQICRLDSYTIKADLNFNDAVDKVLLSIPTGEVVDLPHSLKHTEECALDEINQSKNIVEKQRYA</sequence>
<dbReference type="AlphaFoldDB" id="A0A7J6FX69"/>
<organism evidence="2 3">
    <name type="scientific">Cannabis sativa</name>
    <name type="common">Hemp</name>
    <name type="synonym">Marijuana</name>
    <dbReference type="NCBI Taxonomy" id="3483"/>
    <lineage>
        <taxon>Eukaryota</taxon>
        <taxon>Viridiplantae</taxon>
        <taxon>Streptophyta</taxon>
        <taxon>Embryophyta</taxon>
        <taxon>Tracheophyta</taxon>
        <taxon>Spermatophyta</taxon>
        <taxon>Magnoliopsida</taxon>
        <taxon>eudicotyledons</taxon>
        <taxon>Gunneridae</taxon>
        <taxon>Pentapetalae</taxon>
        <taxon>rosids</taxon>
        <taxon>fabids</taxon>
        <taxon>Rosales</taxon>
        <taxon>Cannabaceae</taxon>
        <taxon>Cannabis</taxon>
    </lineage>
</organism>
<name>A0A7J6FX69_CANSA</name>
<gene>
    <name evidence="2" type="ORF">F8388_017293</name>
</gene>
<dbReference type="PROSITE" id="PS50146">
    <property type="entry name" value="DAGK"/>
    <property type="match status" value="1"/>
</dbReference>
<reference evidence="2 3" key="1">
    <citation type="journal article" date="2020" name="bioRxiv">
        <title>Sequence and annotation of 42 cannabis genomes reveals extensive copy number variation in cannabinoid synthesis and pathogen resistance genes.</title>
        <authorList>
            <person name="Mckernan K.J."/>
            <person name="Helbert Y."/>
            <person name="Kane L.T."/>
            <person name="Ebling H."/>
            <person name="Zhang L."/>
            <person name="Liu B."/>
            <person name="Eaton Z."/>
            <person name="Mclaughlin S."/>
            <person name="Kingan S."/>
            <person name="Baybayan P."/>
            <person name="Concepcion G."/>
            <person name="Jordan M."/>
            <person name="Riva A."/>
            <person name="Barbazuk W."/>
            <person name="Harkins T."/>
        </authorList>
    </citation>
    <scope>NUCLEOTIDE SEQUENCE [LARGE SCALE GENOMIC DNA]</scope>
    <source>
        <strain evidence="3">cv. Jamaican Lion 4</strain>
        <tissue evidence="2">Leaf</tissue>
    </source>
</reference>
<dbReference type="InterPro" id="IPR016064">
    <property type="entry name" value="NAD/diacylglycerol_kinase_sf"/>
</dbReference>
<evidence type="ECO:0000313" key="3">
    <source>
        <dbReference type="Proteomes" id="UP000525078"/>
    </source>
</evidence>
<protein>
    <recommendedName>
        <fullName evidence="1">DAGKc domain-containing protein</fullName>
    </recommendedName>
</protein>
<dbReference type="SUPFAM" id="SSF111331">
    <property type="entry name" value="NAD kinase/diacylglycerol kinase-like"/>
    <property type="match status" value="1"/>
</dbReference>
<dbReference type="GO" id="GO:0007165">
    <property type="term" value="P:signal transduction"/>
    <property type="evidence" value="ECO:0007669"/>
    <property type="project" value="InterPro"/>
</dbReference>
<dbReference type="EMBL" id="JAATIP010000092">
    <property type="protein sequence ID" value="KAF4375147.1"/>
    <property type="molecule type" value="Genomic_DNA"/>
</dbReference>
<dbReference type="Pfam" id="PF00781">
    <property type="entry name" value="DAGK_cat"/>
    <property type="match status" value="1"/>
</dbReference>
<evidence type="ECO:0000313" key="2">
    <source>
        <dbReference type="EMBL" id="KAF4375147.1"/>
    </source>
</evidence>
<dbReference type="GO" id="GO:0004143">
    <property type="term" value="F:ATP-dependent diacylglycerol kinase activity"/>
    <property type="evidence" value="ECO:0007669"/>
    <property type="project" value="InterPro"/>
</dbReference>
<proteinExistence type="predicted"/>
<dbReference type="InterPro" id="IPR037607">
    <property type="entry name" value="DGK"/>
</dbReference>
<dbReference type="InterPro" id="IPR017438">
    <property type="entry name" value="ATP-NAD_kinase_N"/>
</dbReference>